<sequence length="129" mass="13398">MNKTNLVLAFLVAAVLAGLFVRFNLFGAAQENFMQQPVGMPLNAGGIGPYDQVNVGGGVSGWAANEPATNLKGTSPLPAAAAKDNELMFLVDNKVDSDCCPSAFTTDTGCVCLSDEQKNLMASRGGNRA</sequence>
<reference evidence="1" key="1">
    <citation type="journal article" date="2020" name="Nature">
        <title>Giant virus diversity and host interactions through global metagenomics.</title>
        <authorList>
            <person name="Schulz F."/>
            <person name="Roux S."/>
            <person name="Paez-Espino D."/>
            <person name="Jungbluth S."/>
            <person name="Walsh D.A."/>
            <person name="Denef V.J."/>
            <person name="McMahon K.D."/>
            <person name="Konstantinidis K.T."/>
            <person name="Eloe-Fadrosh E.A."/>
            <person name="Kyrpides N.C."/>
            <person name="Woyke T."/>
        </authorList>
    </citation>
    <scope>NUCLEOTIDE SEQUENCE</scope>
    <source>
        <strain evidence="1">GVMAG-S-3300002307-41</strain>
    </source>
</reference>
<evidence type="ECO:0000313" key="1">
    <source>
        <dbReference type="EMBL" id="QHU15524.1"/>
    </source>
</evidence>
<dbReference type="EMBL" id="MN740866">
    <property type="protein sequence ID" value="QHU15524.1"/>
    <property type="molecule type" value="Genomic_DNA"/>
</dbReference>
<organism evidence="1">
    <name type="scientific">viral metagenome</name>
    <dbReference type="NCBI Taxonomy" id="1070528"/>
    <lineage>
        <taxon>unclassified sequences</taxon>
        <taxon>metagenomes</taxon>
        <taxon>organismal metagenomes</taxon>
    </lineage>
</organism>
<accession>A0A6C0KGX5</accession>
<protein>
    <submittedName>
        <fullName evidence="1">Uncharacterized protein</fullName>
    </submittedName>
</protein>
<name>A0A6C0KGX5_9ZZZZ</name>
<dbReference type="AlphaFoldDB" id="A0A6C0KGX5"/>
<proteinExistence type="predicted"/>